<dbReference type="AlphaFoldDB" id="A0A654M2S2"/>
<feature type="active site" evidence="6">
    <location>
        <position position="201"/>
    </location>
</feature>
<keyword evidence="5 7" id="KW-0378">Hydrolase</keyword>
<reference evidence="10" key="1">
    <citation type="submission" date="2015-11" db="EMBL/GenBank/DDBJ databases">
        <title>Complete genome sequences of the obligate symbionts Candidatus Sulcia muelleri and Candidatus Nasuia deltocephalinicola from the pestiferous leafhopper, Macrosteles quadripunctulatus (Hemiptera: Cicadellidae).</title>
        <authorList>
            <person name="Bennett G.M."/>
            <person name="Abba S."/>
            <person name="Kube M."/>
            <person name="Marzachi C."/>
        </authorList>
    </citation>
    <scope>NUCLEOTIDE SEQUENCE [LARGE SCALE GENOMIC DNA]</scope>
    <source>
        <strain evidence="10">PUNC</strain>
    </source>
</reference>
<name>A0A654M2S2_9FLAO</name>
<comment type="catalytic activity">
    <reaction evidence="1 7">
        <text>Cleavage of hydrophobic, N-terminal signal or leader sequences from secreted and periplasmic proteins.</text>
        <dbReference type="EC" id="3.4.21.89"/>
    </reaction>
</comment>
<dbReference type="GeneID" id="75050229"/>
<protein>
    <recommendedName>
        <fullName evidence="4 7">Signal peptidase I</fullName>
        <ecNumber evidence="3 7">3.4.21.89</ecNumber>
    </recommendedName>
</protein>
<feature type="transmembrane region" description="Helical" evidence="7">
    <location>
        <begin position="58"/>
        <end position="78"/>
    </location>
</feature>
<evidence type="ECO:0000313" key="10">
    <source>
        <dbReference type="Proteomes" id="UP000055698"/>
    </source>
</evidence>
<keyword evidence="7" id="KW-0812">Transmembrane</keyword>
<evidence type="ECO:0000256" key="3">
    <source>
        <dbReference type="ARBA" id="ARBA00013208"/>
    </source>
</evidence>
<dbReference type="GO" id="GO:0004252">
    <property type="term" value="F:serine-type endopeptidase activity"/>
    <property type="evidence" value="ECO:0007669"/>
    <property type="project" value="InterPro"/>
</dbReference>
<dbReference type="PANTHER" id="PTHR43390">
    <property type="entry name" value="SIGNAL PEPTIDASE I"/>
    <property type="match status" value="1"/>
</dbReference>
<dbReference type="Gene3D" id="2.10.109.10">
    <property type="entry name" value="Umud Fragment, subunit A"/>
    <property type="match status" value="1"/>
</dbReference>
<dbReference type="SUPFAM" id="SSF51306">
    <property type="entry name" value="LexA/Signal peptidase"/>
    <property type="match status" value="1"/>
</dbReference>
<dbReference type="Pfam" id="PF10502">
    <property type="entry name" value="Peptidase_S26"/>
    <property type="match status" value="1"/>
</dbReference>
<reference evidence="9 10" key="2">
    <citation type="journal article" date="2016" name="Genome Announc.">
        <title>Complete Genome Sequences of the Obligate Symbionts 'Candidatus Sulcia muelleri' and 'Ca. Nasuia deltocephalinicola' from the Pestiferous Leafhopper Macrosteles quadripunctulatus (Hemiptera: Cicadellidae).</title>
        <authorList>
            <person name="Bennett G.M."/>
            <person name="Abba S."/>
            <person name="Kube M."/>
            <person name="Marzachi C."/>
        </authorList>
    </citation>
    <scope>NUCLEOTIDE SEQUENCE [LARGE SCALE GENOMIC DNA]</scope>
    <source>
        <strain evidence="9 10">PUNC</strain>
    </source>
</reference>
<dbReference type="GO" id="GO:0006465">
    <property type="term" value="P:signal peptide processing"/>
    <property type="evidence" value="ECO:0007669"/>
    <property type="project" value="InterPro"/>
</dbReference>
<dbReference type="InterPro" id="IPR000223">
    <property type="entry name" value="Pept_S26A_signal_pept_1"/>
</dbReference>
<dbReference type="Proteomes" id="UP000055698">
    <property type="component" value="Chromosome"/>
</dbReference>
<sequence length="399" mass="47884">MLLNYNILLFIIIIKIIYFIGTYNLYLKNGINLFVAVIPIYNIIILMKILNRPIWWSILLYIPIIFFFIYPILCLDIINIFDKCSKKDKMLLLITLGGYIIYLNINIKIIKNKKRSSSLFFSIIFTSMINIYIIQPFVIPTPSMKDSLLVGDFLFVSKLHYGIYYLRLPCFKQINHNDIIVFNFPNDFKKIPLEKKDYYLKRCIGLPGDILSIKNGLIYINGILDNKVPKIFKKYILPKNLKEYNIYPENKLWNRDNYGPIYIPKKGDYLNLNLENISFYKDLITKYENSSLKIKKNKIFINNKVQSKYLVNKNYYFMLGDNRNNSLDSRYWGLIPYDHIVGKPLFIWLSILFSKNEFVRWNRCFTIINSQTENKYYIYHIMIIIYEINYLCKRRRIYR</sequence>
<feature type="transmembrane region" description="Helical" evidence="7">
    <location>
        <begin position="33"/>
        <end position="51"/>
    </location>
</feature>
<dbReference type="Pfam" id="PF18936">
    <property type="entry name" value="DUF5684"/>
    <property type="match status" value="1"/>
</dbReference>
<evidence type="ECO:0000256" key="7">
    <source>
        <dbReference type="RuleBase" id="RU362042"/>
    </source>
</evidence>
<dbReference type="PRINTS" id="PR00727">
    <property type="entry name" value="LEADERPTASE"/>
</dbReference>
<evidence type="ECO:0000256" key="5">
    <source>
        <dbReference type="ARBA" id="ARBA00022801"/>
    </source>
</evidence>
<dbReference type="PROSITE" id="PS00761">
    <property type="entry name" value="SPASE_I_3"/>
    <property type="match status" value="1"/>
</dbReference>
<dbReference type="NCBIfam" id="TIGR02227">
    <property type="entry name" value="sigpep_I_bact"/>
    <property type="match status" value="1"/>
</dbReference>
<evidence type="ECO:0000256" key="6">
    <source>
        <dbReference type="PIRSR" id="PIRSR600223-1"/>
    </source>
</evidence>
<organism evidence="9 10">
    <name type="scientific">Candidatus Karelsulcia muelleri</name>
    <dbReference type="NCBI Taxonomy" id="336810"/>
    <lineage>
        <taxon>Bacteria</taxon>
        <taxon>Pseudomonadati</taxon>
        <taxon>Bacteroidota</taxon>
        <taxon>Flavobacteriia</taxon>
        <taxon>Flavobacteriales</taxon>
        <taxon>Candidatus Karelsulcia</taxon>
    </lineage>
</organism>
<feature type="active site" evidence="6">
    <location>
        <position position="143"/>
    </location>
</feature>
<keyword evidence="7" id="KW-0645">Protease</keyword>
<dbReference type="EMBL" id="CP013212">
    <property type="protein sequence ID" value="ALP70149.1"/>
    <property type="molecule type" value="Genomic_DNA"/>
</dbReference>
<feature type="transmembrane region" description="Helical" evidence="7">
    <location>
        <begin position="90"/>
        <end position="107"/>
    </location>
</feature>
<comment type="similarity">
    <text evidence="2 7">Belongs to the peptidase S26 family.</text>
</comment>
<comment type="caution">
    <text evidence="7">Lacks conserved residue(s) required for the propagation of feature annotation.</text>
</comment>
<accession>A0A654M2S2</accession>
<feature type="domain" description="Peptidase S26" evidence="8">
    <location>
        <begin position="118"/>
        <end position="348"/>
    </location>
</feature>
<dbReference type="GO" id="GO:0016020">
    <property type="term" value="C:membrane"/>
    <property type="evidence" value="ECO:0007669"/>
    <property type="project" value="UniProtKB-SubCell"/>
</dbReference>
<comment type="subcellular location">
    <subcellularLocation>
        <location evidence="7">Membrane</location>
        <topology evidence="7">Single-pass type II membrane protein</topology>
    </subcellularLocation>
</comment>
<dbReference type="PANTHER" id="PTHR43390:SF1">
    <property type="entry name" value="CHLOROPLAST PROCESSING PEPTIDASE"/>
    <property type="match status" value="1"/>
</dbReference>
<dbReference type="InterPro" id="IPR043739">
    <property type="entry name" value="DUF5684"/>
</dbReference>
<proteinExistence type="inferred from homology"/>
<dbReference type="CDD" id="cd06530">
    <property type="entry name" value="S26_SPase_I"/>
    <property type="match status" value="1"/>
</dbReference>
<dbReference type="InterPro" id="IPR019533">
    <property type="entry name" value="Peptidase_S26"/>
</dbReference>
<evidence type="ECO:0000256" key="1">
    <source>
        <dbReference type="ARBA" id="ARBA00000677"/>
    </source>
</evidence>
<dbReference type="EC" id="3.4.21.89" evidence="3 7"/>
<dbReference type="InterPro" id="IPR019758">
    <property type="entry name" value="Pept_S26A_signal_pept_1_CS"/>
</dbReference>
<evidence type="ECO:0000313" key="9">
    <source>
        <dbReference type="EMBL" id="ALP70149.1"/>
    </source>
</evidence>
<feature type="transmembrane region" description="Helical" evidence="7">
    <location>
        <begin position="7"/>
        <end position="27"/>
    </location>
</feature>
<evidence type="ECO:0000256" key="2">
    <source>
        <dbReference type="ARBA" id="ARBA00009370"/>
    </source>
</evidence>
<dbReference type="InterPro" id="IPR036286">
    <property type="entry name" value="LexA/Signal_pep-like_sf"/>
</dbReference>
<dbReference type="RefSeq" id="WP_075047571.1">
    <property type="nucleotide sequence ID" value="NZ_CP013212.1"/>
</dbReference>
<gene>
    <name evidence="9" type="ORF">ASU30_083</name>
</gene>
<evidence type="ECO:0000259" key="8">
    <source>
        <dbReference type="Pfam" id="PF10502"/>
    </source>
</evidence>
<keyword evidence="7" id="KW-0472">Membrane</keyword>
<evidence type="ECO:0000256" key="4">
    <source>
        <dbReference type="ARBA" id="ARBA00019232"/>
    </source>
</evidence>
<dbReference type="GO" id="GO:0009003">
    <property type="term" value="F:signal peptidase activity"/>
    <property type="evidence" value="ECO:0007669"/>
    <property type="project" value="UniProtKB-EC"/>
</dbReference>
<feature type="transmembrane region" description="Helical" evidence="7">
    <location>
        <begin position="119"/>
        <end position="139"/>
    </location>
</feature>
<keyword evidence="7" id="KW-1133">Transmembrane helix</keyword>